<reference evidence="1 2" key="1">
    <citation type="submission" date="2012-10" db="EMBL/GenBank/DDBJ databases">
        <authorList>
            <person name="Harkins D.M."/>
            <person name="Durkin A.S."/>
            <person name="Brinkac L.M."/>
            <person name="Haft D.H."/>
            <person name="Selengut J.D."/>
            <person name="Sanka R."/>
            <person name="DePew J."/>
            <person name="Purushe J."/>
            <person name="Whelen A.C."/>
            <person name="Vinetz J.M."/>
            <person name="Sutton G.G."/>
            <person name="Nierman W.C."/>
            <person name="Fouts D.E."/>
        </authorList>
    </citation>
    <scope>NUCLEOTIDE SEQUENCE [LARGE SCALE GENOMIC DNA]</scope>
    <source>
        <strain evidence="1 2">2006001853</strain>
    </source>
</reference>
<name>A0A828Z1Z0_9LEPT</name>
<dbReference type="Proteomes" id="UP000001338">
    <property type="component" value="Unassembled WGS sequence"/>
</dbReference>
<evidence type="ECO:0000313" key="2">
    <source>
        <dbReference type="Proteomes" id="UP000001338"/>
    </source>
</evidence>
<dbReference type="RefSeq" id="WP_004498014.1">
    <property type="nucleotide sequence ID" value="NZ_AFLV02000055.1"/>
</dbReference>
<accession>A0A828Z1Z0</accession>
<evidence type="ECO:0000313" key="1">
    <source>
        <dbReference type="EMBL" id="EKR63758.1"/>
    </source>
</evidence>
<protein>
    <submittedName>
        <fullName evidence="1">Uncharacterized protein</fullName>
    </submittedName>
</protein>
<comment type="caution">
    <text evidence="1">The sequence shown here is derived from an EMBL/GenBank/DDBJ whole genome shotgun (WGS) entry which is preliminary data.</text>
</comment>
<sequence length="396" mass="45679">MVSSLFKGIGIIVDDELESSDPKKNIHQIVSQIKEKEIPFLSYSSIPKGNVLNHFQNVSFILLDWRFDKIEEIEGVTMPDALGKEETKENIEFIHKIKETCFCPIFIFSNENIEDITSELAEEGLVKGANTDHIFVKSKADLVGETKLFDSIETWIKSNASVYLLKEWEREYFKAKNKLFLDFYKMNPSWPSILWKTFSEDGVNESLELGELISRNIHTRMTPFEFSKDVISTDIVHSQEELLAVLEGGRFTKSENLHENDISPGDIFKCGKKYYVNVRAICDCVPDRSKVGETIDDVKLYLIRGSIMKPKDLDESYNSGLGLFLEKDSQFIAYPIMDRKGIDFRFRNLELVTWKDVKGKRIGRLLPPFINRLQQKYALYSQRQGLPRLPSLSFPE</sequence>
<proteinExistence type="predicted"/>
<organism evidence="1 2">
    <name type="scientific">Leptospira weilii str. 2006001853</name>
    <dbReference type="NCBI Taxonomy" id="1001589"/>
    <lineage>
        <taxon>Bacteria</taxon>
        <taxon>Pseudomonadati</taxon>
        <taxon>Spirochaetota</taxon>
        <taxon>Spirochaetia</taxon>
        <taxon>Leptospirales</taxon>
        <taxon>Leptospiraceae</taxon>
        <taxon>Leptospira</taxon>
    </lineage>
</organism>
<dbReference type="EMBL" id="AFLV02000055">
    <property type="protein sequence ID" value="EKR63758.1"/>
    <property type="molecule type" value="Genomic_DNA"/>
</dbReference>
<dbReference type="GeneID" id="61111623"/>
<dbReference type="AlphaFoldDB" id="A0A828Z1Z0"/>
<gene>
    <name evidence="1" type="ORF">LEP1GSC036_0945</name>
</gene>